<dbReference type="RefSeq" id="WP_346120359.1">
    <property type="nucleotide sequence ID" value="NZ_BAAAXC010000011.1"/>
</dbReference>
<reference evidence="1 2" key="1">
    <citation type="submission" date="2024-09" db="EMBL/GenBank/DDBJ databases">
        <authorList>
            <person name="Sun Q."/>
            <person name="Mori K."/>
        </authorList>
    </citation>
    <scope>NUCLEOTIDE SEQUENCE [LARGE SCALE GENOMIC DNA]</scope>
    <source>
        <strain evidence="1 2">JCM 3323</strain>
    </source>
</reference>
<comment type="caution">
    <text evidence="1">The sequence shown here is derived from an EMBL/GenBank/DDBJ whole genome shotgun (WGS) entry which is preliminary data.</text>
</comment>
<protein>
    <submittedName>
        <fullName evidence="1">Uncharacterized protein</fullName>
    </submittedName>
</protein>
<keyword evidence="2" id="KW-1185">Reference proteome</keyword>
<evidence type="ECO:0000313" key="2">
    <source>
        <dbReference type="Proteomes" id="UP001589646"/>
    </source>
</evidence>
<dbReference type="EMBL" id="JBHMCE010000002">
    <property type="protein sequence ID" value="MFB9526592.1"/>
    <property type="molecule type" value="Genomic_DNA"/>
</dbReference>
<dbReference type="Proteomes" id="UP001589646">
    <property type="component" value="Unassembled WGS sequence"/>
</dbReference>
<accession>A0ABV5PTP1</accession>
<sequence length="45" mass="5056">MRALFRRIRRVQNVTLDEAHAVVCDAACRAAAAADRSRTSLPLFR</sequence>
<name>A0ABV5PTP1_9ACTN</name>
<evidence type="ECO:0000313" key="1">
    <source>
        <dbReference type="EMBL" id="MFB9526592.1"/>
    </source>
</evidence>
<gene>
    <name evidence="1" type="ORF">ACFFRN_08200</name>
</gene>
<organism evidence="1 2">
    <name type="scientific">Nonomuraea roseola</name>
    <dbReference type="NCBI Taxonomy" id="46179"/>
    <lineage>
        <taxon>Bacteria</taxon>
        <taxon>Bacillati</taxon>
        <taxon>Actinomycetota</taxon>
        <taxon>Actinomycetes</taxon>
        <taxon>Streptosporangiales</taxon>
        <taxon>Streptosporangiaceae</taxon>
        <taxon>Nonomuraea</taxon>
    </lineage>
</organism>
<proteinExistence type="predicted"/>